<dbReference type="AlphaFoldDB" id="A0A0B1T246"/>
<dbReference type="OrthoDB" id="5870593at2759"/>
<dbReference type="EMBL" id="KN551930">
    <property type="protein sequence ID" value="KHJ91603.1"/>
    <property type="molecule type" value="Genomic_DNA"/>
</dbReference>
<proteinExistence type="predicted"/>
<accession>A0A0B1T246</accession>
<sequence length="112" mass="13080">MFADDPKMFTCYADKDANEANRNLQSCSDKLAEYFDHWQLNLSFAKTKLLHLGKSNKRYVYHIGRDHPINSCENVRDLGVIIKTHRQGKEYYVWRGFPVEPSGILDPFLIDI</sequence>
<evidence type="ECO:0008006" key="3">
    <source>
        <dbReference type="Google" id="ProtNLM"/>
    </source>
</evidence>
<keyword evidence="2" id="KW-1185">Reference proteome</keyword>
<dbReference type="Proteomes" id="UP000053660">
    <property type="component" value="Unassembled WGS sequence"/>
</dbReference>
<reference evidence="1 2" key="1">
    <citation type="submission" date="2014-03" db="EMBL/GenBank/DDBJ databases">
        <title>Draft genome of the hookworm Oesophagostomum dentatum.</title>
        <authorList>
            <person name="Mitreva M."/>
        </authorList>
    </citation>
    <scope>NUCLEOTIDE SEQUENCE [LARGE SCALE GENOMIC DNA]</scope>
    <source>
        <strain evidence="1 2">OD-Hann</strain>
    </source>
</reference>
<name>A0A0B1T246_OESDE</name>
<protein>
    <recommendedName>
        <fullName evidence="3">Reverse transcriptase domain-containing protein</fullName>
    </recommendedName>
</protein>
<evidence type="ECO:0000313" key="2">
    <source>
        <dbReference type="Proteomes" id="UP000053660"/>
    </source>
</evidence>
<organism evidence="1 2">
    <name type="scientific">Oesophagostomum dentatum</name>
    <name type="common">Nodular worm</name>
    <dbReference type="NCBI Taxonomy" id="61180"/>
    <lineage>
        <taxon>Eukaryota</taxon>
        <taxon>Metazoa</taxon>
        <taxon>Ecdysozoa</taxon>
        <taxon>Nematoda</taxon>
        <taxon>Chromadorea</taxon>
        <taxon>Rhabditida</taxon>
        <taxon>Rhabditina</taxon>
        <taxon>Rhabditomorpha</taxon>
        <taxon>Strongyloidea</taxon>
        <taxon>Strongylidae</taxon>
        <taxon>Oesophagostomum</taxon>
    </lineage>
</organism>
<evidence type="ECO:0000313" key="1">
    <source>
        <dbReference type="EMBL" id="KHJ91603.1"/>
    </source>
</evidence>
<gene>
    <name evidence="1" type="ORF">OESDEN_08530</name>
</gene>